<dbReference type="GO" id="GO:0008270">
    <property type="term" value="F:zinc ion binding"/>
    <property type="evidence" value="ECO:0007669"/>
    <property type="project" value="InterPro"/>
</dbReference>
<feature type="non-terminal residue" evidence="9">
    <location>
        <position position="591"/>
    </location>
</feature>
<dbReference type="InterPro" id="IPR050815">
    <property type="entry name" value="TF_fung"/>
</dbReference>
<reference evidence="9 10" key="1">
    <citation type="journal article" date="2023" name="IMA Fungus">
        <title>Comparative genomic study of the Penicillium genus elucidates a diverse pangenome and 15 lateral gene transfer events.</title>
        <authorList>
            <person name="Petersen C."/>
            <person name="Sorensen T."/>
            <person name="Nielsen M.R."/>
            <person name="Sondergaard T.E."/>
            <person name="Sorensen J.L."/>
            <person name="Fitzpatrick D.A."/>
            <person name="Frisvad J.C."/>
            <person name="Nielsen K.L."/>
        </authorList>
    </citation>
    <scope>NUCLEOTIDE SEQUENCE [LARGE SCALE GENOMIC DNA]</scope>
    <source>
        <strain evidence="9 10">IBT 35679</strain>
    </source>
</reference>
<dbReference type="Pfam" id="PF00172">
    <property type="entry name" value="Zn_clus"/>
    <property type="match status" value="1"/>
</dbReference>
<dbReference type="GO" id="GO:0000981">
    <property type="term" value="F:DNA-binding transcription factor activity, RNA polymerase II-specific"/>
    <property type="evidence" value="ECO:0007669"/>
    <property type="project" value="InterPro"/>
</dbReference>
<evidence type="ECO:0000256" key="7">
    <source>
        <dbReference type="SAM" id="MobiDB-lite"/>
    </source>
</evidence>
<dbReference type="InterPro" id="IPR036864">
    <property type="entry name" value="Zn2-C6_fun-type_DNA-bd_sf"/>
</dbReference>
<dbReference type="SMART" id="SM00066">
    <property type="entry name" value="GAL4"/>
    <property type="match status" value="1"/>
</dbReference>
<evidence type="ECO:0000313" key="10">
    <source>
        <dbReference type="Proteomes" id="UP001220324"/>
    </source>
</evidence>
<evidence type="ECO:0000313" key="9">
    <source>
        <dbReference type="EMBL" id="KAJ5557141.1"/>
    </source>
</evidence>
<evidence type="ECO:0000256" key="3">
    <source>
        <dbReference type="ARBA" id="ARBA00023015"/>
    </source>
</evidence>
<organism evidence="9 10">
    <name type="scientific">Penicillium frequentans</name>
    <dbReference type="NCBI Taxonomy" id="3151616"/>
    <lineage>
        <taxon>Eukaryota</taxon>
        <taxon>Fungi</taxon>
        <taxon>Dikarya</taxon>
        <taxon>Ascomycota</taxon>
        <taxon>Pezizomycotina</taxon>
        <taxon>Eurotiomycetes</taxon>
        <taxon>Eurotiomycetidae</taxon>
        <taxon>Eurotiales</taxon>
        <taxon>Aspergillaceae</taxon>
        <taxon>Penicillium</taxon>
    </lineage>
</organism>
<comment type="subcellular location">
    <subcellularLocation>
        <location evidence="1">Nucleus</location>
    </subcellularLocation>
</comment>
<dbReference type="CDD" id="cd00067">
    <property type="entry name" value="GAL4"/>
    <property type="match status" value="1"/>
</dbReference>
<dbReference type="PROSITE" id="PS50048">
    <property type="entry name" value="ZN2_CY6_FUNGAL_2"/>
    <property type="match status" value="1"/>
</dbReference>
<dbReference type="AlphaFoldDB" id="A0AAD6D7A6"/>
<keyword evidence="2" id="KW-0479">Metal-binding</keyword>
<dbReference type="PANTHER" id="PTHR47338">
    <property type="entry name" value="ZN(II)2CYS6 TRANSCRIPTION FACTOR (EUROFUNG)-RELATED"/>
    <property type="match status" value="1"/>
</dbReference>
<dbReference type="GO" id="GO:0006351">
    <property type="term" value="P:DNA-templated transcription"/>
    <property type="evidence" value="ECO:0007669"/>
    <property type="project" value="InterPro"/>
</dbReference>
<proteinExistence type="predicted"/>
<dbReference type="Pfam" id="PF04082">
    <property type="entry name" value="Fungal_trans"/>
    <property type="match status" value="1"/>
</dbReference>
<keyword evidence="6" id="KW-0539">Nucleus</keyword>
<protein>
    <recommendedName>
        <fullName evidence="8">Zn(2)-C6 fungal-type domain-containing protein</fullName>
    </recommendedName>
</protein>
<keyword evidence="4" id="KW-0238">DNA-binding</keyword>
<gene>
    <name evidence="9" type="ORF">N7494_001056</name>
</gene>
<evidence type="ECO:0000256" key="5">
    <source>
        <dbReference type="ARBA" id="ARBA00023163"/>
    </source>
</evidence>
<comment type="caution">
    <text evidence="9">The sequence shown here is derived from an EMBL/GenBank/DDBJ whole genome shotgun (WGS) entry which is preliminary data.</text>
</comment>
<dbReference type="Gene3D" id="4.10.240.10">
    <property type="entry name" value="Zn(2)-C6 fungal-type DNA-binding domain"/>
    <property type="match status" value="1"/>
</dbReference>
<dbReference type="GO" id="GO:0003677">
    <property type="term" value="F:DNA binding"/>
    <property type="evidence" value="ECO:0007669"/>
    <property type="project" value="UniProtKB-KW"/>
</dbReference>
<dbReference type="InterPro" id="IPR001138">
    <property type="entry name" value="Zn2Cys6_DnaBD"/>
</dbReference>
<accession>A0AAD6D7A6</accession>
<dbReference type="SMART" id="SM00906">
    <property type="entry name" value="Fungal_trans"/>
    <property type="match status" value="1"/>
</dbReference>
<evidence type="ECO:0000259" key="8">
    <source>
        <dbReference type="PROSITE" id="PS50048"/>
    </source>
</evidence>
<dbReference type="GO" id="GO:0005634">
    <property type="term" value="C:nucleus"/>
    <property type="evidence" value="ECO:0007669"/>
    <property type="project" value="UniProtKB-SubCell"/>
</dbReference>
<keyword evidence="3" id="KW-0805">Transcription regulation</keyword>
<dbReference type="CDD" id="cd12148">
    <property type="entry name" value="fungal_TF_MHR"/>
    <property type="match status" value="1"/>
</dbReference>
<keyword evidence="10" id="KW-1185">Reference proteome</keyword>
<feature type="region of interest" description="Disordered" evidence="7">
    <location>
        <begin position="73"/>
        <end position="94"/>
    </location>
</feature>
<evidence type="ECO:0000256" key="6">
    <source>
        <dbReference type="ARBA" id="ARBA00023242"/>
    </source>
</evidence>
<keyword evidence="5" id="KW-0804">Transcription</keyword>
<evidence type="ECO:0000256" key="4">
    <source>
        <dbReference type="ARBA" id="ARBA00023125"/>
    </source>
</evidence>
<sequence length="591" mass="67380">MDNRDSSRLKYNACAMCRSRKSKCDRKQPRCGLCSRLGKDCTYSAMRKKSGPKRKVLEELETRLTKVEELLEEKGTSHMLPTPSSSQLPKDQPNMPMSETFRMPSSESTRFELSMFGPMQPHINGKEAFQASHTLFPLIPGNSSNSQSSSIGLAFREQLPSEDMIYDLDNIFFEKVYPSIPIIHPNRFLVNSSLSAHLHLPLSLRYMIWCHAALCCDRYYSFHSEFYQRARKYAEVDETTESFGHGIVTLSHCQAWILMSIYELRMVLLPQAWVSVGKASSLSLIIGLNQLDGPSQSVKMCMPPPKDWVEGEERRRVFWMAFCIDQYASIATGRPMLIDETDVCAPSLDYHDVPMALTDCTQIMTTLPAFEQSFLENKPQRTLQLCEVFASEDLSSLSSLAYVCVSASLLGRSLSHTRQIQTFGNDCGLDEQYWKQHQSYYDIPIRILQRLPTHLRLSRSMHDTNAVFANLCVHASTIWYHQQAIFSSKMCRVLDWYMMGNHHRCLLAASQITSLTRMIGDFDLLKCNIFVPFPLFLAARIFVLHLESQPNDLTIRSLLQYLVSILKIMKSRNPSAGMFLSRLNVSNAPAS</sequence>
<feature type="domain" description="Zn(2)-C6 fungal-type" evidence="8">
    <location>
        <begin position="13"/>
        <end position="43"/>
    </location>
</feature>
<evidence type="ECO:0000256" key="2">
    <source>
        <dbReference type="ARBA" id="ARBA00022723"/>
    </source>
</evidence>
<dbReference type="Proteomes" id="UP001220324">
    <property type="component" value="Unassembled WGS sequence"/>
</dbReference>
<evidence type="ECO:0000256" key="1">
    <source>
        <dbReference type="ARBA" id="ARBA00004123"/>
    </source>
</evidence>
<dbReference type="PANTHER" id="PTHR47338:SF10">
    <property type="entry name" value="TRANSCRIPTION FACTOR DOMAIN-CONTAINING PROTEIN-RELATED"/>
    <property type="match status" value="1"/>
</dbReference>
<dbReference type="PROSITE" id="PS00463">
    <property type="entry name" value="ZN2_CY6_FUNGAL_1"/>
    <property type="match status" value="1"/>
</dbReference>
<dbReference type="EMBL" id="JAQIZZ010000001">
    <property type="protein sequence ID" value="KAJ5557141.1"/>
    <property type="molecule type" value="Genomic_DNA"/>
</dbReference>
<name>A0AAD6D7A6_9EURO</name>
<dbReference type="InterPro" id="IPR007219">
    <property type="entry name" value="XnlR_reg_dom"/>
</dbReference>
<dbReference type="SUPFAM" id="SSF57701">
    <property type="entry name" value="Zn2/Cys6 DNA-binding domain"/>
    <property type="match status" value="1"/>
</dbReference>